<feature type="transmembrane region" description="Helical" evidence="1">
    <location>
        <begin position="57"/>
        <end position="73"/>
    </location>
</feature>
<accession>A0AAN8G0C0</accession>
<dbReference type="AlphaFoldDB" id="A0AAN8G0C0"/>
<protein>
    <submittedName>
        <fullName evidence="2">Uncharacterized protein</fullName>
    </submittedName>
</protein>
<comment type="caution">
    <text evidence="2">The sequence shown here is derived from an EMBL/GenBank/DDBJ whole genome shotgun (WGS) entry which is preliminary data.</text>
</comment>
<organism evidence="2 3">
    <name type="scientific">Trichostrongylus colubriformis</name>
    <name type="common">Black scour worm</name>
    <dbReference type="NCBI Taxonomy" id="6319"/>
    <lineage>
        <taxon>Eukaryota</taxon>
        <taxon>Metazoa</taxon>
        <taxon>Ecdysozoa</taxon>
        <taxon>Nematoda</taxon>
        <taxon>Chromadorea</taxon>
        <taxon>Rhabditida</taxon>
        <taxon>Rhabditina</taxon>
        <taxon>Rhabditomorpha</taxon>
        <taxon>Strongyloidea</taxon>
        <taxon>Trichostrongylidae</taxon>
        <taxon>Trichostrongylus</taxon>
    </lineage>
</organism>
<keyword evidence="3" id="KW-1185">Reference proteome</keyword>
<name>A0AAN8G0C0_TRICO</name>
<dbReference type="EMBL" id="WIXE01002535">
    <property type="protein sequence ID" value="KAK5984717.1"/>
    <property type="molecule type" value="Genomic_DNA"/>
</dbReference>
<evidence type="ECO:0000256" key="1">
    <source>
        <dbReference type="SAM" id="Phobius"/>
    </source>
</evidence>
<keyword evidence="1" id="KW-1133">Transmembrane helix</keyword>
<proteinExistence type="predicted"/>
<keyword evidence="1" id="KW-0812">Transmembrane</keyword>
<sequence>MKSRKPRFPRDTSRHPHAVINSDNWACTPVASVTLITHWKRKRYSPDFLITNRGRSIHLLLSSTMILILYVLACLSLCGQCDYFNNITIGCSSKCAVNTDKVQTSSVSIGRSNTLNVRYLV</sequence>
<dbReference type="Proteomes" id="UP001331761">
    <property type="component" value="Unassembled WGS sequence"/>
</dbReference>
<evidence type="ECO:0000313" key="2">
    <source>
        <dbReference type="EMBL" id="KAK5984717.1"/>
    </source>
</evidence>
<gene>
    <name evidence="2" type="ORF">GCK32_001535</name>
</gene>
<keyword evidence="1" id="KW-0472">Membrane</keyword>
<evidence type="ECO:0000313" key="3">
    <source>
        <dbReference type="Proteomes" id="UP001331761"/>
    </source>
</evidence>
<reference evidence="2 3" key="1">
    <citation type="submission" date="2019-10" db="EMBL/GenBank/DDBJ databases">
        <title>Assembly and Annotation for the nematode Trichostrongylus colubriformis.</title>
        <authorList>
            <person name="Martin J."/>
        </authorList>
    </citation>
    <scope>NUCLEOTIDE SEQUENCE [LARGE SCALE GENOMIC DNA]</scope>
    <source>
        <strain evidence="2">G859</strain>
        <tissue evidence="2">Whole worm</tissue>
    </source>
</reference>